<comment type="caution">
    <text evidence="7">The sequence shown here is derived from an EMBL/GenBank/DDBJ whole genome shotgun (WGS) entry which is preliminary data.</text>
</comment>
<dbReference type="GO" id="GO:0009306">
    <property type="term" value="P:protein secretion"/>
    <property type="evidence" value="ECO:0007669"/>
    <property type="project" value="InterPro"/>
</dbReference>
<feature type="domain" description="Translocation and assembly module TamB C-terminal" evidence="6">
    <location>
        <begin position="1235"/>
        <end position="1588"/>
    </location>
</feature>
<reference evidence="7 8" key="1">
    <citation type="submission" date="2020-08" db="EMBL/GenBank/DDBJ databases">
        <title>Genomic Encyclopedia of Type Strains, Phase IV (KMG-IV): sequencing the most valuable type-strain genomes for metagenomic binning, comparative biology and taxonomic classification.</title>
        <authorList>
            <person name="Goeker M."/>
        </authorList>
    </citation>
    <scope>NUCLEOTIDE SEQUENCE [LARGE SCALE GENOMIC DNA]</scope>
    <source>
        <strain evidence="7 8">DSM 101064</strain>
    </source>
</reference>
<dbReference type="PANTHER" id="PTHR36985">
    <property type="entry name" value="TRANSLOCATION AND ASSEMBLY MODULE SUBUNIT TAMB"/>
    <property type="match status" value="1"/>
</dbReference>
<keyword evidence="5" id="KW-0732">Signal</keyword>
<evidence type="ECO:0000256" key="2">
    <source>
        <dbReference type="ARBA" id="ARBA00022692"/>
    </source>
</evidence>
<keyword evidence="3" id="KW-1133">Transmembrane helix</keyword>
<dbReference type="Proteomes" id="UP000535415">
    <property type="component" value="Unassembled WGS sequence"/>
</dbReference>
<name>A0A7W9BMB3_9RHOB</name>
<dbReference type="GO" id="GO:0097347">
    <property type="term" value="C:TAM protein secretion complex"/>
    <property type="evidence" value="ECO:0007669"/>
    <property type="project" value="TreeGrafter"/>
</dbReference>
<dbReference type="GO" id="GO:0005886">
    <property type="term" value="C:plasma membrane"/>
    <property type="evidence" value="ECO:0007669"/>
    <property type="project" value="InterPro"/>
</dbReference>
<organism evidence="7 8">
    <name type="scientific">Yoonia ponticola</name>
    <dbReference type="NCBI Taxonomy" id="1524255"/>
    <lineage>
        <taxon>Bacteria</taxon>
        <taxon>Pseudomonadati</taxon>
        <taxon>Pseudomonadota</taxon>
        <taxon>Alphaproteobacteria</taxon>
        <taxon>Rhodobacterales</taxon>
        <taxon>Paracoccaceae</taxon>
        <taxon>Yoonia</taxon>
    </lineage>
</organism>
<feature type="chain" id="PRO_5030543096" evidence="5">
    <location>
        <begin position="20"/>
        <end position="1588"/>
    </location>
</feature>
<dbReference type="PANTHER" id="PTHR36985:SF1">
    <property type="entry name" value="TRANSLOCATION AND ASSEMBLY MODULE SUBUNIT TAMB"/>
    <property type="match status" value="1"/>
</dbReference>
<evidence type="ECO:0000259" key="6">
    <source>
        <dbReference type="Pfam" id="PF04357"/>
    </source>
</evidence>
<dbReference type="Pfam" id="PF04357">
    <property type="entry name" value="TamB"/>
    <property type="match status" value="1"/>
</dbReference>
<evidence type="ECO:0000256" key="1">
    <source>
        <dbReference type="ARBA" id="ARBA00004167"/>
    </source>
</evidence>
<dbReference type="RefSeq" id="WP_183530101.1">
    <property type="nucleotide sequence ID" value="NZ_JACIJM010000008.1"/>
</dbReference>
<protein>
    <submittedName>
        <fullName evidence="7">Translocation and assembly module TamB</fullName>
    </submittedName>
</protein>
<keyword evidence="2" id="KW-0812">Transmembrane</keyword>
<comment type="subcellular location">
    <subcellularLocation>
        <location evidence="1">Membrane</location>
        <topology evidence="1">Single-pass membrane protein</topology>
    </subcellularLocation>
</comment>
<evidence type="ECO:0000256" key="5">
    <source>
        <dbReference type="SAM" id="SignalP"/>
    </source>
</evidence>
<evidence type="ECO:0000313" key="7">
    <source>
        <dbReference type="EMBL" id="MBB5723153.1"/>
    </source>
</evidence>
<dbReference type="InterPro" id="IPR007452">
    <property type="entry name" value="TamB_C"/>
</dbReference>
<dbReference type="EMBL" id="JACIJM010000008">
    <property type="protein sequence ID" value="MBB5723153.1"/>
    <property type="molecule type" value="Genomic_DNA"/>
</dbReference>
<evidence type="ECO:0000313" key="8">
    <source>
        <dbReference type="Proteomes" id="UP000535415"/>
    </source>
</evidence>
<feature type="signal peptide" evidence="5">
    <location>
        <begin position="1"/>
        <end position="19"/>
    </location>
</feature>
<keyword evidence="4" id="KW-0472">Membrane</keyword>
<gene>
    <name evidence="7" type="ORF">FHS72_002790</name>
</gene>
<sequence>MRYLLITCTLLAAPAPLFAQTTAQEDEDKGYLTTLIEDNLSGVSRSVNITGFQGALSSEATIDMLTISDEDGIWLTLEDVVLQWQRTALLRGRIEVEELSAGRVVVARAPTSETTTPSAESQPFSLPELPVSIQLGKLQIDRIELDESFLGEPVNISLTGAASLADGEGAANVTAVRLDDTAGEFVIEGSYSNETSILGLVLDISEAADGIAAKKLGIPNRPSVALTVTGEGPLDTFAADITLATDGTDRIAGNLALENIDGNQGFQLNIGGDVTPLLAGDYQDFFGTDVAVVAAGQQLPDGRFDLSDLDVTAQRLRLTGGALIGAEGWPERINLTGDISDPTGNVVLLPLSGPKTFVNDVALDVQYNQAVSDDWTASFTIDGYDRPGLYIDTIDLSGGGILRAGEGADQTGEVTADFTYAARGLELDDPGTAQAFGDEITGVIQASRIEDQPVNIEQLTLRGPGIELDANAEIDTSSKAIRIITQTALRVTALERFSTLAGRDLAGAANVVIDGDIDLLNDLYDIKVAGTTSDLAVDIAQADPLLAGAGEIAIAFVRDPDGTRLENLDIATAAAQIKASADLTSTGSDAVFTAKIADVNLIEPSLSGPVDLSGTVNQNVDKLITFDVSGTAPDAVIQADGTAEPLESGFSVRANIAADVADLDTYATIAGRPLDGAIDAQLSGVLLTEGLLFDGELSASTDDLVVGVDQLDPLLGGRGTVSVTLQRNSDTKYRANDLTLRMPQITLDADATIDTQGPLDAVFDLRIADAGLVVPEISGPVTAQGTAKRGDDGVALIDASATAPGVNITADVAVAPETNAVSGQINARVNDLSDYQSIIGQPVSGGVIADVSGRLLPDLSEFDVVLELATRDLETGFAQVDPLLAGAGSVQAIARRDVAGIVVPTLRATTPHLDLAATLTQGADSGTGTFDLSLPNIGLVADGISGPATAIGRADQNAAGDWAVTADVTAPGATLDADVTIAATTNEISGAVQAAVNNLASYRPLIGQPVSGGVNANVTGSLMPDLSAYSADIAVTTRDLAVGIPTADLLLRGAGSLDLTAERTSDGIRVRNLAARTNNVTLNGSLDAGDNGTNSGQFDAQLRDIGIFTDQLSGPVTAKGTAAINADGAINLNIDGTGPGGITARANGGIAPNGNLDIDIDGTLLLALANEAIAPRSIDGTATLNLSINGPAALESISGNVSVNNARLSAPTLSQALENITGQVGLSNGNAQISLRGSIPAGGNISVAGPVALTGPLQADIAITADGVVVRDPELYETSVDGQITLRGPLSGGARIAGVLTLGQTDVQVPSSGVGSLGDLPDVIHVGQSGAVQRTLDRAGVTAETETSAPSTSSSQAYPLDITVNAPSRIFIRGRGLDAELGGSLSIGGTTDNIIPVGQFSLVRGRLDILQQRFELAEGVATMQGDFSPYIRLVAETEARTGTLVRIIVEGPAGSPEVTFESTPQLPQDEVLAQLIFGRNLSEISPLQAVQLAAAVGTLAGSGGGGIIDGFRQDLGLDDFDVTTDDEGNAAVRAGAYLSENVYTDVTINSEGDTEINLNLDITSEITAKGTVDADGETSIGIFFERDY</sequence>
<evidence type="ECO:0000256" key="4">
    <source>
        <dbReference type="ARBA" id="ARBA00023136"/>
    </source>
</evidence>
<proteinExistence type="predicted"/>
<keyword evidence="8" id="KW-1185">Reference proteome</keyword>
<evidence type="ECO:0000256" key="3">
    <source>
        <dbReference type="ARBA" id="ARBA00022989"/>
    </source>
</evidence>
<accession>A0A7W9BMB3</accession>